<sequence length="89" mass="9858">MSTGSYCKRPHGFFLTPSSSSSLLSFLHVIHRFDYRIASFLADVELLLVTVVVEPAVVDAFRVPATTPDGHAVLVAQIVVRFVRQPMLE</sequence>
<dbReference type="Proteomes" id="UP001209878">
    <property type="component" value="Unassembled WGS sequence"/>
</dbReference>
<proteinExistence type="predicted"/>
<organism evidence="1 2">
    <name type="scientific">Ridgeia piscesae</name>
    <name type="common">Tubeworm</name>
    <dbReference type="NCBI Taxonomy" id="27915"/>
    <lineage>
        <taxon>Eukaryota</taxon>
        <taxon>Metazoa</taxon>
        <taxon>Spiralia</taxon>
        <taxon>Lophotrochozoa</taxon>
        <taxon>Annelida</taxon>
        <taxon>Polychaeta</taxon>
        <taxon>Sedentaria</taxon>
        <taxon>Canalipalpata</taxon>
        <taxon>Sabellida</taxon>
        <taxon>Siboglinidae</taxon>
        <taxon>Ridgeia</taxon>
    </lineage>
</organism>
<accession>A0AAD9J7L8</accession>
<dbReference type="EMBL" id="JAODUO010003322">
    <property type="protein sequence ID" value="KAK2147934.1"/>
    <property type="molecule type" value="Genomic_DNA"/>
</dbReference>
<dbReference type="AlphaFoldDB" id="A0AAD9J7L8"/>
<reference evidence="1" key="1">
    <citation type="journal article" date="2023" name="Mol. Biol. Evol.">
        <title>Third-Generation Sequencing Reveals the Adaptive Role of the Epigenome in Three Deep-Sea Polychaetes.</title>
        <authorList>
            <person name="Perez M."/>
            <person name="Aroh O."/>
            <person name="Sun Y."/>
            <person name="Lan Y."/>
            <person name="Juniper S.K."/>
            <person name="Young C.R."/>
            <person name="Angers B."/>
            <person name="Qian P.Y."/>
        </authorList>
    </citation>
    <scope>NUCLEOTIDE SEQUENCE</scope>
    <source>
        <strain evidence="1">R07B-5</strain>
    </source>
</reference>
<protein>
    <submittedName>
        <fullName evidence="1">Uncharacterized protein</fullName>
    </submittedName>
</protein>
<comment type="caution">
    <text evidence="1">The sequence shown here is derived from an EMBL/GenBank/DDBJ whole genome shotgun (WGS) entry which is preliminary data.</text>
</comment>
<evidence type="ECO:0000313" key="1">
    <source>
        <dbReference type="EMBL" id="KAK2147934.1"/>
    </source>
</evidence>
<name>A0AAD9J7L8_RIDPI</name>
<keyword evidence="2" id="KW-1185">Reference proteome</keyword>
<gene>
    <name evidence="1" type="ORF">NP493_3325g00000</name>
</gene>
<evidence type="ECO:0000313" key="2">
    <source>
        <dbReference type="Proteomes" id="UP001209878"/>
    </source>
</evidence>